<dbReference type="GO" id="GO:0016874">
    <property type="term" value="F:ligase activity"/>
    <property type="evidence" value="ECO:0007669"/>
    <property type="project" value="UniProtKB-KW"/>
</dbReference>
<dbReference type="InterPro" id="IPR051533">
    <property type="entry name" value="WaaL-like"/>
</dbReference>
<dbReference type="RefSeq" id="WP_148579070.1">
    <property type="nucleotide sequence ID" value="NZ_JAVEUW010000008.1"/>
</dbReference>
<evidence type="ECO:0000259" key="6">
    <source>
        <dbReference type="Pfam" id="PF04932"/>
    </source>
</evidence>
<feature type="domain" description="O-antigen ligase-related" evidence="6">
    <location>
        <begin position="191"/>
        <end position="342"/>
    </location>
</feature>
<keyword evidence="7" id="KW-0436">Ligase</keyword>
<keyword evidence="2 5" id="KW-0812">Transmembrane</keyword>
<feature type="transmembrane region" description="Helical" evidence="5">
    <location>
        <begin position="12"/>
        <end position="40"/>
    </location>
</feature>
<feature type="transmembrane region" description="Helical" evidence="5">
    <location>
        <begin position="160"/>
        <end position="178"/>
    </location>
</feature>
<accession>A0A6C2CWB2</accession>
<dbReference type="PANTHER" id="PTHR37422">
    <property type="entry name" value="TEICHURONIC ACID BIOSYNTHESIS PROTEIN TUAE"/>
    <property type="match status" value="1"/>
</dbReference>
<keyword evidence="3 5" id="KW-1133">Transmembrane helix</keyword>
<feature type="transmembrane region" description="Helical" evidence="5">
    <location>
        <begin position="378"/>
        <end position="397"/>
    </location>
</feature>
<name>A0A6C2CWB2_9RHOO</name>
<evidence type="ECO:0000256" key="2">
    <source>
        <dbReference type="ARBA" id="ARBA00022692"/>
    </source>
</evidence>
<sequence length="406" mass="45364">MITSLRQLAPRMGAALFVSLFFFIPAHVAPVYVLTALMLLLSLFEGRFREKWTILRGDSLFWIFQAFFWIIPLSLLWTEDLAAGLKMLGRYGFFLLSPLYLLVARREHAGKCILVFLAGIAGAEVLAYYNWLQMHVVPEWPRGIRVQKEAEDTAPFVDHILYAPILAWAGYLAAYRFLFGEAGHRRGYGLLALATCGNLVFSGGRAGQMVFLALLAVLVFQRFAKRPALATLLSAALISALLAVSYVSNDYFRSRLDMAVEEIASIDNTVNTSTGLRLTFYANSVRLFTEHPLIGVGAGDFTREYARVHEQHSPGWLTTTNPHNQYLFVLTTTGLLGGAILLLTLFPPALWRRQGDKLDHLRIGLVVFIGVSCLFEDYLWRSNTSLLFVLFAVVLLGKPKPVPGGR</sequence>
<evidence type="ECO:0000256" key="3">
    <source>
        <dbReference type="ARBA" id="ARBA00022989"/>
    </source>
</evidence>
<feature type="transmembrane region" description="Helical" evidence="5">
    <location>
        <begin position="190"/>
        <end position="216"/>
    </location>
</feature>
<dbReference type="InterPro" id="IPR007016">
    <property type="entry name" value="O-antigen_ligase-rel_domated"/>
</dbReference>
<reference evidence="7 8" key="1">
    <citation type="submission" date="2019-01" db="EMBL/GenBank/DDBJ databases">
        <title>Zoogloea oleivorans genome sequencing and assembly.</title>
        <authorList>
            <person name="Tancsics A."/>
            <person name="Farkas M."/>
            <person name="Kriszt B."/>
            <person name="Maroti G."/>
            <person name="Horvath B."/>
        </authorList>
    </citation>
    <scope>NUCLEOTIDE SEQUENCE [LARGE SCALE GENOMIC DNA]</scope>
    <source>
        <strain evidence="7 8">Buc</strain>
    </source>
</reference>
<dbReference type="AlphaFoldDB" id="A0A6C2CWB2"/>
<evidence type="ECO:0000313" key="7">
    <source>
        <dbReference type="EMBL" id="TYC58370.1"/>
    </source>
</evidence>
<comment type="subcellular location">
    <subcellularLocation>
        <location evidence="1">Membrane</location>
        <topology evidence="1">Multi-pass membrane protein</topology>
    </subcellularLocation>
</comment>
<dbReference type="GO" id="GO:0016020">
    <property type="term" value="C:membrane"/>
    <property type="evidence" value="ECO:0007669"/>
    <property type="project" value="UniProtKB-SubCell"/>
</dbReference>
<organism evidence="7 8">
    <name type="scientific">Zoogloea oleivorans</name>
    <dbReference type="NCBI Taxonomy" id="1552750"/>
    <lineage>
        <taxon>Bacteria</taxon>
        <taxon>Pseudomonadati</taxon>
        <taxon>Pseudomonadota</taxon>
        <taxon>Betaproteobacteria</taxon>
        <taxon>Rhodocyclales</taxon>
        <taxon>Zoogloeaceae</taxon>
        <taxon>Zoogloea</taxon>
    </lineage>
</organism>
<feature type="transmembrane region" description="Helical" evidence="5">
    <location>
        <begin position="83"/>
        <end position="103"/>
    </location>
</feature>
<feature type="transmembrane region" description="Helical" evidence="5">
    <location>
        <begin position="326"/>
        <end position="346"/>
    </location>
</feature>
<dbReference type="Pfam" id="PF04932">
    <property type="entry name" value="Wzy_C"/>
    <property type="match status" value="1"/>
</dbReference>
<keyword evidence="4 5" id="KW-0472">Membrane</keyword>
<feature type="transmembrane region" description="Helical" evidence="5">
    <location>
        <begin position="112"/>
        <end position="131"/>
    </location>
</feature>
<evidence type="ECO:0000313" key="8">
    <source>
        <dbReference type="Proteomes" id="UP000389128"/>
    </source>
</evidence>
<dbReference type="OrthoDB" id="9795248at2"/>
<dbReference type="Proteomes" id="UP000389128">
    <property type="component" value="Unassembled WGS sequence"/>
</dbReference>
<protein>
    <submittedName>
        <fullName evidence="7">O-antigen ligase domain-containing protein</fullName>
    </submittedName>
</protein>
<comment type="caution">
    <text evidence="7">The sequence shown here is derived from an EMBL/GenBank/DDBJ whole genome shotgun (WGS) entry which is preliminary data.</text>
</comment>
<dbReference type="EMBL" id="SDKK01000009">
    <property type="protein sequence ID" value="TYC58370.1"/>
    <property type="molecule type" value="Genomic_DNA"/>
</dbReference>
<evidence type="ECO:0000256" key="5">
    <source>
        <dbReference type="SAM" id="Phobius"/>
    </source>
</evidence>
<evidence type="ECO:0000256" key="1">
    <source>
        <dbReference type="ARBA" id="ARBA00004141"/>
    </source>
</evidence>
<keyword evidence="8" id="KW-1185">Reference proteome</keyword>
<evidence type="ECO:0000256" key="4">
    <source>
        <dbReference type="ARBA" id="ARBA00023136"/>
    </source>
</evidence>
<feature type="transmembrane region" description="Helical" evidence="5">
    <location>
        <begin position="60"/>
        <end position="77"/>
    </location>
</feature>
<dbReference type="PANTHER" id="PTHR37422:SF13">
    <property type="entry name" value="LIPOPOLYSACCHARIDE BIOSYNTHESIS PROTEIN PA4999-RELATED"/>
    <property type="match status" value="1"/>
</dbReference>
<feature type="transmembrane region" description="Helical" evidence="5">
    <location>
        <begin position="228"/>
        <end position="248"/>
    </location>
</feature>
<gene>
    <name evidence="7" type="ORF">ETQ85_10805</name>
</gene>
<proteinExistence type="predicted"/>